<comment type="caution">
    <text evidence="6">The sequence shown here is derived from an EMBL/GenBank/DDBJ whole genome shotgun (WGS) entry which is preliminary data.</text>
</comment>
<dbReference type="PANTHER" id="PTHR46130:SF3">
    <property type="entry name" value="CHROMOSOME UNDETERMINED SCAFFOLD_33, WHOLE GENOME SHOTGUN SEQUENCE"/>
    <property type="match status" value="1"/>
</dbReference>
<feature type="compositionally biased region" description="Polar residues" evidence="4">
    <location>
        <begin position="789"/>
        <end position="808"/>
    </location>
</feature>
<keyword evidence="5" id="KW-1133">Transmembrane helix</keyword>
<evidence type="ECO:0000256" key="4">
    <source>
        <dbReference type="SAM" id="MobiDB-lite"/>
    </source>
</evidence>
<feature type="region of interest" description="Disordered" evidence="4">
    <location>
        <begin position="787"/>
        <end position="819"/>
    </location>
</feature>
<feature type="transmembrane region" description="Helical" evidence="5">
    <location>
        <begin position="730"/>
        <end position="758"/>
    </location>
</feature>
<dbReference type="GO" id="GO:0005615">
    <property type="term" value="C:extracellular space"/>
    <property type="evidence" value="ECO:0007669"/>
    <property type="project" value="TreeGrafter"/>
</dbReference>
<proteinExistence type="predicted"/>
<sequence length="835" mass="91229">MTSCELPVTYSFRGLPENTSYICSTEGCLKHPIFVMPEKLENKPVLSLVGITFHSESFLILSVPFKAKEGQVIEVEMELSLEETTNTSQIFTPESYFTNKENSEGFTILPSQTESIMSSEIRELRCPSPCSRNLTISSVKILSQGKRSLQGVCGSGLRVTGEECDDGNTVSGDGCSSLCEIEPGYICIEGSSSRGDTCTSICGDGIRVGAEQCDDNDTNNGNGCSSSCIVEIGYNCSGGSPTSQDTCSAVCGDGIKLSIEVCDDGNTNSNDGCDSTCSFIEDDYTCAGGSLTSSDTCEVICGNGMLLSNTDPVKFCDDGNTNSGDGCSDNCEVETGWVCTEGNMSAASTCNLCELEFCTKCEDQDHTKCSECEKDTKLNKESLCKRLSKVSMSASGKATASSSQTAASAGGLASVISSVLKLSSPIGIWSMVHQLQVMGLIILTKVFIPDDPKGMLLGEGAGFPFSLSSVRTNGLPGVSLLSEKINLNQTNIELEAIGFQSGSSVVNNLTLILTLLMLMIPHLLLYLLPTFKPTKENQKCRLRIYRLILWLRGFFSFTIYIRTIFESYQYILLSSLATFMRGEINSTESKLSLCFSIAAFFMACCFLQLPLYVSYLSTKQGFDESKRCKEFLVGIRQNNIAKLYAFFGLIRRFLFCVWLVVFSFVGPQILIVGFICIHAPYLGFIIIFRPFADTTNNIVECINELFLTLITIWLCFINKESQWTDTLAKILMNVIFGNIICISVISLTSCIVTVGVFLKGKCCSKKTAPKKKDVKKVPQDVEIHVTQEVEPSQSKSGVQSYASKQNLAPSEKRTPLGWNEREYQNVKRLFGMSTN</sequence>
<feature type="transmembrane region" description="Helical" evidence="5">
    <location>
        <begin position="509"/>
        <end position="531"/>
    </location>
</feature>
<dbReference type="GO" id="GO:0006508">
    <property type="term" value="P:proteolysis"/>
    <property type="evidence" value="ECO:0007669"/>
    <property type="project" value="TreeGrafter"/>
</dbReference>
<accession>A0AAD2CYN9</accession>
<keyword evidence="1" id="KW-0732">Signal</keyword>
<dbReference type="PANTHER" id="PTHR46130">
    <property type="entry name" value="LAMGL DOMAIN-CONTAINING PROTEIN"/>
    <property type="match status" value="1"/>
</dbReference>
<feature type="transmembrane region" description="Helical" evidence="5">
    <location>
        <begin position="543"/>
        <end position="561"/>
    </location>
</feature>
<name>A0AAD2CYN9_EUPCR</name>
<evidence type="ECO:0000313" key="7">
    <source>
        <dbReference type="Proteomes" id="UP001295684"/>
    </source>
</evidence>
<keyword evidence="5" id="KW-0812">Transmembrane</keyword>
<evidence type="ECO:0000256" key="1">
    <source>
        <dbReference type="ARBA" id="ARBA00022729"/>
    </source>
</evidence>
<evidence type="ECO:0000256" key="5">
    <source>
        <dbReference type="SAM" id="Phobius"/>
    </source>
</evidence>
<reference evidence="6" key="1">
    <citation type="submission" date="2023-07" db="EMBL/GenBank/DDBJ databases">
        <authorList>
            <consortium name="AG Swart"/>
            <person name="Singh M."/>
            <person name="Singh A."/>
            <person name="Seah K."/>
            <person name="Emmerich C."/>
        </authorList>
    </citation>
    <scope>NUCLEOTIDE SEQUENCE</scope>
    <source>
        <strain evidence="6">DP1</strain>
    </source>
</reference>
<dbReference type="InterPro" id="IPR011936">
    <property type="entry name" value="Myxo_disulph_rpt"/>
</dbReference>
<feature type="compositionally biased region" description="Basic and acidic residues" evidence="4">
    <location>
        <begin position="810"/>
        <end position="819"/>
    </location>
</feature>
<keyword evidence="3" id="KW-1015">Disulfide bond</keyword>
<dbReference type="GO" id="GO:0004222">
    <property type="term" value="F:metalloendopeptidase activity"/>
    <property type="evidence" value="ECO:0007669"/>
    <property type="project" value="TreeGrafter"/>
</dbReference>
<feature type="transmembrane region" description="Helical" evidence="5">
    <location>
        <begin position="697"/>
        <end position="718"/>
    </location>
</feature>
<feature type="transmembrane region" description="Helical" evidence="5">
    <location>
        <begin position="591"/>
        <end position="613"/>
    </location>
</feature>
<evidence type="ECO:0000256" key="3">
    <source>
        <dbReference type="ARBA" id="ARBA00023157"/>
    </source>
</evidence>
<evidence type="ECO:0000313" key="6">
    <source>
        <dbReference type="EMBL" id="CAI2374122.1"/>
    </source>
</evidence>
<organism evidence="6 7">
    <name type="scientific">Euplotes crassus</name>
    <dbReference type="NCBI Taxonomy" id="5936"/>
    <lineage>
        <taxon>Eukaryota</taxon>
        <taxon>Sar</taxon>
        <taxon>Alveolata</taxon>
        <taxon>Ciliophora</taxon>
        <taxon>Intramacronucleata</taxon>
        <taxon>Spirotrichea</taxon>
        <taxon>Hypotrichia</taxon>
        <taxon>Euplotida</taxon>
        <taxon>Euplotidae</taxon>
        <taxon>Moneuplotes</taxon>
    </lineage>
</organism>
<dbReference type="Proteomes" id="UP001295684">
    <property type="component" value="Unassembled WGS sequence"/>
</dbReference>
<dbReference type="Pfam" id="PF13948">
    <property type="entry name" value="DUF4215"/>
    <property type="match status" value="4"/>
</dbReference>
<feature type="transmembrane region" description="Helical" evidence="5">
    <location>
        <begin position="669"/>
        <end position="691"/>
    </location>
</feature>
<protein>
    <submittedName>
        <fullName evidence="6">Uncharacterized protein</fullName>
    </submittedName>
</protein>
<gene>
    <name evidence="6" type="ORF">ECRASSUSDP1_LOCUS15474</name>
</gene>
<dbReference type="AlphaFoldDB" id="A0AAD2CYN9"/>
<dbReference type="NCBIfam" id="TIGR02232">
    <property type="entry name" value="myxo_disulf_rpt"/>
    <property type="match status" value="4"/>
</dbReference>
<keyword evidence="5" id="KW-0472">Membrane</keyword>
<evidence type="ECO:0000256" key="2">
    <source>
        <dbReference type="ARBA" id="ARBA00022737"/>
    </source>
</evidence>
<keyword evidence="7" id="KW-1185">Reference proteome</keyword>
<dbReference type="EMBL" id="CAMPGE010015505">
    <property type="protein sequence ID" value="CAI2374122.1"/>
    <property type="molecule type" value="Genomic_DNA"/>
</dbReference>
<dbReference type="InterPro" id="IPR043543">
    <property type="entry name" value="PAPPA/PAPPA2"/>
</dbReference>
<keyword evidence="2" id="KW-0677">Repeat</keyword>
<feature type="transmembrane region" description="Helical" evidence="5">
    <location>
        <begin position="643"/>
        <end position="662"/>
    </location>
</feature>
<dbReference type="GO" id="GO:0007166">
    <property type="term" value="P:cell surface receptor signaling pathway"/>
    <property type="evidence" value="ECO:0007669"/>
    <property type="project" value="TreeGrafter"/>
</dbReference>